<gene>
    <name evidence="3" type="ORF">D0866_02962</name>
    <name evidence="2" type="ORF">D0868_12371</name>
</gene>
<accession>A0A3M7BDY1</accession>
<dbReference type="EMBL" id="QWIK01001493">
    <property type="protein sequence ID" value="RMX94302.1"/>
    <property type="molecule type" value="Genomic_DNA"/>
</dbReference>
<evidence type="ECO:0000313" key="4">
    <source>
        <dbReference type="Proteomes" id="UP000276864"/>
    </source>
</evidence>
<evidence type="ECO:0000313" key="2">
    <source>
        <dbReference type="EMBL" id="RMX94302.1"/>
    </source>
</evidence>
<name>A0A3M7BDY1_HORWE</name>
<dbReference type="Proteomes" id="UP000276864">
    <property type="component" value="Unassembled WGS sequence"/>
</dbReference>
<organism evidence="3 4">
    <name type="scientific">Hortaea werneckii</name>
    <name type="common">Black yeast</name>
    <name type="synonym">Cladosporium werneckii</name>
    <dbReference type="NCBI Taxonomy" id="91943"/>
    <lineage>
        <taxon>Eukaryota</taxon>
        <taxon>Fungi</taxon>
        <taxon>Dikarya</taxon>
        <taxon>Ascomycota</taxon>
        <taxon>Pezizomycotina</taxon>
        <taxon>Dothideomycetes</taxon>
        <taxon>Dothideomycetidae</taxon>
        <taxon>Mycosphaerellales</taxon>
        <taxon>Teratosphaeriaceae</taxon>
        <taxon>Hortaea</taxon>
    </lineage>
</organism>
<keyword evidence="1" id="KW-0472">Membrane</keyword>
<comment type="caution">
    <text evidence="3">The sequence shown here is derived from an EMBL/GenBank/DDBJ whole genome shotgun (WGS) entry which is preliminary data.</text>
</comment>
<dbReference type="AlphaFoldDB" id="A0A3M7BDY1"/>
<feature type="transmembrane region" description="Helical" evidence="1">
    <location>
        <begin position="27"/>
        <end position="48"/>
    </location>
</feature>
<dbReference type="Proteomes" id="UP000282582">
    <property type="component" value="Unassembled WGS sequence"/>
</dbReference>
<dbReference type="EMBL" id="QWIM01000204">
    <property type="protein sequence ID" value="RMY37896.1"/>
    <property type="molecule type" value="Genomic_DNA"/>
</dbReference>
<sequence>MPGNFPNVDPTTWPTPNYDDPVERTWLLPYAVVLAAVSTVLVFIRWGLRLRKQGGGLGLDDVTATEQTLFDQSSKAMLLPSWMIFICFTFIACYASGQKLVSRHVWDIYPTNFVKLAFVSDALLQATKLSSLS</sequence>
<feature type="transmembrane region" description="Helical" evidence="1">
    <location>
        <begin position="77"/>
        <end position="97"/>
    </location>
</feature>
<proteinExistence type="predicted"/>
<evidence type="ECO:0000313" key="5">
    <source>
        <dbReference type="Proteomes" id="UP000282582"/>
    </source>
</evidence>
<keyword evidence="1" id="KW-0812">Transmembrane</keyword>
<protein>
    <submittedName>
        <fullName evidence="3">Uncharacterized protein</fullName>
    </submittedName>
</protein>
<evidence type="ECO:0000313" key="3">
    <source>
        <dbReference type="EMBL" id="RMY37896.1"/>
    </source>
</evidence>
<reference evidence="4 5" key="1">
    <citation type="journal article" date="2018" name="BMC Genomics">
        <title>Genomic evidence for intraspecific hybridization in a clonal and extremely halotolerant yeast.</title>
        <authorList>
            <person name="Gostincar C."/>
            <person name="Stajich J.E."/>
            <person name="Zupancic J."/>
            <person name="Zalar P."/>
            <person name="Gunde-Cimerman N."/>
        </authorList>
    </citation>
    <scope>NUCLEOTIDE SEQUENCE [LARGE SCALE GENOMIC DNA]</scope>
    <source>
        <strain evidence="3 4">EXF-6651</strain>
        <strain evidence="2 5">EXF-6654</strain>
    </source>
</reference>
<evidence type="ECO:0000256" key="1">
    <source>
        <dbReference type="SAM" id="Phobius"/>
    </source>
</evidence>
<keyword evidence="1" id="KW-1133">Transmembrane helix</keyword>